<evidence type="ECO:0000313" key="2">
    <source>
        <dbReference type="EMBL" id="GLV54158.1"/>
    </source>
</evidence>
<protein>
    <submittedName>
        <fullName evidence="2">Uncharacterized protein</fullName>
    </submittedName>
</protein>
<dbReference type="Proteomes" id="UP001344906">
    <property type="component" value="Unassembled WGS sequence"/>
</dbReference>
<evidence type="ECO:0000313" key="3">
    <source>
        <dbReference type="Proteomes" id="UP001344906"/>
    </source>
</evidence>
<feature type="region of interest" description="Disordered" evidence="1">
    <location>
        <begin position="1"/>
        <end position="20"/>
    </location>
</feature>
<dbReference type="EMBL" id="BSRI01000001">
    <property type="protein sequence ID" value="GLV54158.1"/>
    <property type="molecule type" value="Genomic_DNA"/>
</dbReference>
<name>A0ABQ6FJ02_9CHLR</name>
<keyword evidence="3" id="KW-1185">Reference proteome</keyword>
<evidence type="ECO:0000256" key="1">
    <source>
        <dbReference type="SAM" id="MobiDB-lite"/>
    </source>
</evidence>
<sequence length="112" mass="12961">MPHPGTLVPQTRFHAKETGTSKPQSWFRFYGAPQEENRYLTYLGAQPASKKQPHNIRMPLSNKQVTWLLVKAPADLNEQEQQELAMLREASPTADQVYHLVQEFGQMVRERQ</sequence>
<gene>
    <name evidence="2" type="ORF">KDH_10070</name>
</gene>
<accession>A0ABQ6FJ02</accession>
<reference evidence="2 3" key="1">
    <citation type="submission" date="2023-02" db="EMBL/GenBank/DDBJ databases">
        <title>Dictyobacter halimunensis sp. nov., a new member of the class Ktedonobacteria from forest soil in a geothermal area.</title>
        <authorList>
            <person name="Rachmania M.K."/>
            <person name="Ningsih F."/>
            <person name="Sakai Y."/>
            <person name="Yabe S."/>
            <person name="Yokota A."/>
            <person name="Sjamsuridzal W."/>
        </authorList>
    </citation>
    <scope>NUCLEOTIDE SEQUENCE [LARGE SCALE GENOMIC DNA]</scope>
    <source>
        <strain evidence="2 3">S3.2.2.5</strain>
    </source>
</reference>
<dbReference type="RefSeq" id="WP_338247868.1">
    <property type="nucleotide sequence ID" value="NZ_BSRI01000001.1"/>
</dbReference>
<comment type="caution">
    <text evidence="2">The sequence shown here is derived from an EMBL/GenBank/DDBJ whole genome shotgun (WGS) entry which is preliminary data.</text>
</comment>
<proteinExistence type="predicted"/>
<organism evidence="2 3">
    <name type="scientific">Dictyobacter halimunensis</name>
    <dbReference type="NCBI Taxonomy" id="3026934"/>
    <lineage>
        <taxon>Bacteria</taxon>
        <taxon>Bacillati</taxon>
        <taxon>Chloroflexota</taxon>
        <taxon>Ktedonobacteria</taxon>
        <taxon>Ktedonobacterales</taxon>
        <taxon>Dictyobacteraceae</taxon>
        <taxon>Dictyobacter</taxon>
    </lineage>
</organism>